<dbReference type="RefSeq" id="WP_078929947.1">
    <property type="nucleotide sequence ID" value="NZ_FUXC01000001.1"/>
</dbReference>
<feature type="transmembrane region" description="Helical" evidence="1">
    <location>
        <begin position="73"/>
        <end position="93"/>
    </location>
</feature>
<dbReference type="EMBL" id="FUXC01000001">
    <property type="protein sequence ID" value="SJZ42918.1"/>
    <property type="molecule type" value="Genomic_DNA"/>
</dbReference>
<feature type="transmembrane region" description="Helical" evidence="1">
    <location>
        <begin position="105"/>
        <end position="127"/>
    </location>
</feature>
<proteinExistence type="predicted"/>
<organism evidence="2 3">
    <name type="scientific">Treponema berlinense</name>
    <dbReference type="NCBI Taxonomy" id="225004"/>
    <lineage>
        <taxon>Bacteria</taxon>
        <taxon>Pseudomonadati</taxon>
        <taxon>Spirochaetota</taxon>
        <taxon>Spirochaetia</taxon>
        <taxon>Spirochaetales</taxon>
        <taxon>Treponemataceae</taxon>
        <taxon>Treponema</taxon>
    </lineage>
</organism>
<name>A0A1T4KKJ7_9SPIR</name>
<protein>
    <recommendedName>
        <fullName evidence="4">Energy-coupling factor transport system substrate-specific component</fullName>
    </recommendedName>
</protein>
<dbReference type="Proteomes" id="UP000190395">
    <property type="component" value="Unassembled WGS sequence"/>
</dbReference>
<evidence type="ECO:0008006" key="4">
    <source>
        <dbReference type="Google" id="ProtNLM"/>
    </source>
</evidence>
<feature type="transmembrane region" description="Helical" evidence="1">
    <location>
        <begin position="139"/>
        <end position="157"/>
    </location>
</feature>
<feature type="transmembrane region" description="Helical" evidence="1">
    <location>
        <begin position="163"/>
        <end position="180"/>
    </location>
</feature>
<reference evidence="2 3" key="1">
    <citation type="submission" date="2017-02" db="EMBL/GenBank/DDBJ databases">
        <authorList>
            <person name="Peterson S.W."/>
        </authorList>
    </citation>
    <scope>NUCLEOTIDE SEQUENCE [LARGE SCALE GENOMIC DNA]</scope>
    <source>
        <strain evidence="2 3">ATCC BAA-909</strain>
    </source>
</reference>
<keyword evidence="3" id="KW-1185">Reference proteome</keyword>
<dbReference type="AlphaFoldDB" id="A0A1T4KKJ7"/>
<sequence length="206" mass="22616">MNYRQKNIYFPLLILFSSVLNIAVSILAGETSIPLYMDSFATIAIASIGGFVPSIIVAILTNGTLFLLGRLKLIFILCQMMTALGSSFIFSLAKKNGEEKISLDSFMMAGFLSAFTNGIFGSLFAAFYHYNLTAIEQGILFVTNNVIAANLIGGFLLNLLDKAFAAFIAYGMYLLILKKCERAWSSCEASNWTEERTKESDEGSVQ</sequence>
<dbReference type="STRING" id="225004.SAMN02745152_00200"/>
<feature type="transmembrane region" description="Helical" evidence="1">
    <location>
        <begin position="7"/>
        <end position="28"/>
    </location>
</feature>
<keyword evidence="1" id="KW-0812">Transmembrane</keyword>
<keyword evidence="1" id="KW-1133">Transmembrane helix</keyword>
<keyword evidence="1" id="KW-0472">Membrane</keyword>
<accession>A0A1T4KKJ7</accession>
<evidence type="ECO:0000313" key="3">
    <source>
        <dbReference type="Proteomes" id="UP000190395"/>
    </source>
</evidence>
<feature type="transmembrane region" description="Helical" evidence="1">
    <location>
        <begin position="40"/>
        <end position="61"/>
    </location>
</feature>
<evidence type="ECO:0000256" key="1">
    <source>
        <dbReference type="SAM" id="Phobius"/>
    </source>
</evidence>
<evidence type="ECO:0000313" key="2">
    <source>
        <dbReference type="EMBL" id="SJZ42918.1"/>
    </source>
</evidence>
<dbReference type="GeneID" id="303366481"/>
<gene>
    <name evidence="2" type="ORF">SAMN02745152_00200</name>
</gene>